<dbReference type="EMBL" id="MUJZ01041916">
    <property type="protein sequence ID" value="OTF75455.1"/>
    <property type="molecule type" value="Genomic_DNA"/>
</dbReference>
<sequence length="124" mass="13691">MSYGYGDDDDSGGGGDGGIIGTPFPALETDEIVSRKPDIDQTVRDERGRRRFHGAFTGGFSAGYWNTVGSAEGFTPKIFKSSRKDKFNKDDFVSKPEDYMDDEDFGSFGIAPKKIHTKDDFVEN</sequence>
<dbReference type="Pfam" id="PF07713">
    <property type="entry name" value="DUF1604"/>
    <property type="match status" value="1"/>
</dbReference>
<dbReference type="InterPro" id="IPR011666">
    <property type="entry name" value="DUF1604"/>
</dbReference>
<dbReference type="PANTHER" id="PTHR13384">
    <property type="entry name" value="G PATCH DOMAIN-CONTAINING PROTEIN 1"/>
    <property type="match status" value="1"/>
</dbReference>
<dbReference type="AlphaFoldDB" id="A0A1Y3B885"/>
<evidence type="ECO:0000313" key="3">
    <source>
        <dbReference type="EMBL" id="OTF75455.1"/>
    </source>
</evidence>
<dbReference type="PANTHER" id="PTHR13384:SF19">
    <property type="entry name" value="G PATCH DOMAIN-CONTAINING PROTEIN 1"/>
    <property type="match status" value="1"/>
</dbReference>
<dbReference type="OrthoDB" id="20507at2759"/>
<protein>
    <submittedName>
        <fullName evidence="3">DUF1604 domain containing protein</fullName>
    </submittedName>
</protein>
<gene>
    <name evidence="3" type="ORF">BLA29_006135</name>
</gene>
<dbReference type="Proteomes" id="UP000194236">
    <property type="component" value="Unassembled WGS sequence"/>
</dbReference>
<organism evidence="3 4">
    <name type="scientific">Euroglyphus maynei</name>
    <name type="common">Mayne's house dust mite</name>
    <dbReference type="NCBI Taxonomy" id="6958"/>
    <lineage>
        <taxon>Eukaryota</taxon>
        <taxon>Metazoa</taxon>
        <taxon>Ecdysozoa</taxon>
        <taxon>Arthropoda</taxon>
        <taxon>Chelicerata</taxon>
        <taxon>Arachnida</taxon>
        <taxon>Acari</taxon>
        <taxon>Acariformes</taxon>
        <taxon>Sarcoptiformes</taxon>
        <taxon>Astigmata</taxon>
        <taxon>Psoroptidia</taxon>
        <taxon>Analgoidea</taxon>
        <taxon>Pyroglyphidae</taxon>
        <taxon>Pyroglyphinae</taxon>
        <taxon>Euroglyphus</taxon>
    </lineage>
</organism>
<dbReference type="GO" id="GO:0006397">
    <property type="term" value="P:mRNA processing"/>
    <property type="evidence" value="ECO:0007669"/>
    <property type="project" value="InterPro"/>
</dbReference>
<evidence type="ECO:0000259" key="2">
    <source>
        <dbReference type="Pfam" id="PF07713"/>
    </source>
</evidence>
<feature type="region of interest" description="Disordered" evidence="1">
    <location>
        <begin position="1"/>
        <end position="25"/>
    </location>
</feature>
<dbReference type="GO" id="GO:0005634">
    <property type="term" value="C:nucleus"/>
    <property type="evidence" value="ECO:0007669"/>
    <property type="project" value="TreeGrafter"/>
</dbReference>
<feature type="non-terminal residue" evidence="3">
    <location>
        <position position="124"/>
    </location>
</feature>
<evidence type="ECO:0000313" key="4">
    <source>
        <dbReference type="Proteomes" id="UP000194236"/>
    </source>
</evidence>
<evidence type="ECO:0000256" key="1">
    <source>
        <dbReference type="SAM" id="MobiDB-lite"/>
    </source>
</evidence>
<feature type="domain" description="G patch" evidence="2">
    <location>
        <begin position="38"/>
        <end position="121"/>
    </location>
</feature>
<comment type="caution">
    <text evidence="3">The sequence shown here is derived from an EMBL/GenBank/DDBJ whole genome shotgun (WGS) entry which is preliminary data.</text>
</comment>
<dbReference type="GO" id="GO:0003723">
    <property type="term" value="F:RNA binding"/>
    <property type="evidence" value="ECO:0007669"/>
    <property type="project" value="TreeGrafter"/>
</dbReference>
<accession>A0A1Y3B885</accession>
<name>A0A1Y3B885_EURMA</name>
<reference evidence="3 4" key="1">
    <citation type="submission" date="2017-03" db="EMBL/GenBank/DDBJ databases">
        <title>Genome Survey of Euroglyphus maynei.</title>
        <authorList>
            <person name="Arlian L.G."/>
            <person name="Morgan M.S."/>
            <person name="Rider S.D."/>
        </authorList>
    </citation>
    <scope>NUCLEOTIDE SEQUENCE [LARGE SCALE GENOMIC DNA]</scope>
    <source>
        <strain evidence="3">Arlian Lab</strain>
        <tissue evidence="3">Whole body</tissue>
    </source>
</reference>
<feature type="compositionally biased region" description="Acidic residues" evidence="1">
    <location>
        <begin position="1"/>
        <end position="11"/>
    </location>
</feature>
<keyword evidence="4" id="KW-1185">Reference proteome</keyword>
<proteinExistence type="predicted"/>